<feature type="signal peptide" evidence="1">
    <location>
        <begin position="1"/>
        <end position="19"/>
    </location>
</feature>
<dbReference type="OrthoDB" id="3054145at2759"/>
<keyword evidence="1" id="KW-0732">Signal</keyword>
<evidence type="ECO:0000313" key="4">
    <source>
        <dbReference type="Proteomes" id="UP000297245"/>
    </source>
</evidence>
<proteinExistence type="predicted"/>
<keyword evidence="4" id="KW-1185">Reference proteome</keyword>
<evidence type="ECO:0000313" key="3">
    <source>
        <dbReference type="EMBL" id="THU92842.1"/>
    </source>
</evidence>
<protein>
    <recommendedName>
        <fullName evidence="5">CBM1 domain-containing protein</fullName>
    </recommendedName>
</protein>
<accession>A0A4S8LTJ2</accession>
<dbReference type="EMBL" id="ML179266">
    <property type="protein sequence ID" value="THU92839.1"/>
    <property type="molecule type" value="Genomic_DNA"/>
</dbReference>
<dbReference type="Proteomes" id="UP000297245">
    <property type="component" value="Unassembled WGS sequence"/>
</dbReference>
<reference evidence="3 4" key="1">
    <citation type="journal article" date="2019" name="Nat. Ecol. Evol.">
        <title>Megaphylogeny resolves global patterns of mushroom evolution.</title>
        <authorList>
            <person name="Varga T."/>
            <person name="Krizsan K."/>
            <person name="Foldi C."/>
            <person name="Dima B."/>
            <person name="Sanchez-Garcia M."/>
            <person name="Sanchez-Ramirez S."/>
            <person name="Szollosi G.J."/>
            <person name="Szarkandi J.G."/>
            <person name="Papp V."/>
            <person name="Albert L."/>
            <person name="Andreopoulos W."/>
            <person name="Angelini C."/>
            <person name="Antonin V."/>
            <person name="Barry K.W."/>
            <person name="Bougher N.L."/>
            <person name="Buchanan P."/>
            <person name="Buyck B."/>
            <person name="Bense V."/>
            <person name="Catcheside P."/>
            <person name="Chovatia M."/>
            <person name="Cooper J."/>
            <person name="Damon W."/>
            <person name="Desjardin D."/>
            <person name="Finy P."/>
            <person name="Geml J."/>
            <person name="Haridas S."/>
            <person name="Hughes K."/>
            <person name="Justo A."/>
            <person name="Karasinski D."/>
            <person name="Kautmanova I."/>
            <person name="Kiss B."/>
            <person name="Kocsube S."/>
            <person name="Kotiranta H."/>
            <person name="LaButti K.M."/>
            <person name="Lechner B.E."/>
            <person name="Liimatainen K."/>
            <person name="Lipzen A."/>
            <person name="Lukacs Z."/>
            <person name="Mihaltcheva S."/>
            <person name="Morgado L.N."/>
            <person name="Niskanen T."/>
            <person name="Noordeloos M.E."/>
            <person name="Ohm R.A."/>
            <person name="Ortiz-Santana B."/>
            <person name="Ovrebo C."/>
            <person name="Racz N."/>
            <person name="Riley R."/>
            <person name="Savchenko A."/>
            <person name="Shiryaev A."/>
            <person name="Soop K."/>
            <person name="Spirin V."/>
            <person name="Szebenyi C."/>
            <person name="Tomsovsky M."/>
            <person name="Tulloss R.E."/>
            <person name="Uehling J."/>
            <person name="Grigoriev I.V."/>
            <person name="Vagvolgyi C."/>
            <person name="Papp T."/>
            <person name="Martin F.M."/>
            <person name="Miettinen O."/>
            <person name="Hibbett D.S."/>
            <person name="Nagy L.G."/>
        </authorList>
    </citation>
    <scope>NUCLEOTIDE SEQUENCE [LARGE SCALE GENOMIC DNA]</scope>
    <source>
        <strain evidence="3 4">CBS 962.96</strain>
    </source>
</reference>
<evidence type="ECO:0000313" key="2">
    <source>
        <dbReference type="EMBL" id="THU92839.1"/>
    </source>
</evidence>
<feature type="chain" id="PRO_5040598045" description="CBM1 domain-containing protein" evidence="1">
    <location>
        <begin position="20"/>
        <end position="66"/>
    </location>
</feature>
<dbReference type="AlphaFoldDB" id="A0A4S8LTJ2"/>
<dbReference type="EMBL" id="ML179266">
    <property type="protein sequence ID" value="THU92842.1"/>
    <property type="molecule type" value="Genomic_DNA"/>
</dbReference>
<gene>
    <name evidence="2" type="ORF">K435DRAFT_862095</name>
    <name evidence="3" type="ORF">K435DRAFT_967546</name>
</gene>
<organism evidence="3 4">
    <name type="scientific">Dendrothele bispora (strain CBS 962.96)</name>
    <dbReference type="NCBI Taxonomy" id="1314807"/>
    <lineage>
        <taxon>Eukaryota</taxon>
        <taxon>Fungi</taxon>
        <taxon>Dikarya</taxon>
        <taxon>Basidiomycota</taxon>
        <taxon>Agaricomycotina</taxon>
        <taxon>Agaricomycetes</taxon>
        <taxon>Agaricomycetidae</taxon>
        <taxon>Agaricales</taxon>
        <taxon>Agaricales incertae sedis</taxon>
        <taxon>Dendrothele</taxon>
    </lineage>
</organism>
<name>A0A4S8LTJ2_DENBC</name>
<sequence length="66" mass="7060">MFKFFTTALLLVLATSVIAQEPLGLDGQCGTIRGTEPCAEGLKCCYLHPDDGVCKPTSFSGCLFED</sequence>
<evidence type="ECO:0008006" key="5">
    <source>
        <dbReference type="Google" id="ProtNLM"/>
    </source>
</evidence>
<evidence type="ECO:0000256" key="1">
    <source>
        <dbReference type="SAM" id="SignalP"/>
    </source>
</evidence>